<accession>A0A383CF06</accession>
<reference evidence="1" key="1">
    <citation type="submission" date="2018-05" db="EMBL/GenBank/DDBJ databases">
        <authorList>
            <person name="Lanie J.A."/>
            <person name="Ng W.-L."/>
            <person name="Kazmierczak K.M."/>
            <person name="Andrzejewski T.M."/>
            <person name="Davidsen T.M."/>
            <person name="Wayne K.J."/>
            <person name="Tettelin H."/>
            <person name="Glass J.I."/>
            <person name="Rusch D."/>
            <person name="Podicherti R."/>
            <person name="Tsui H.-C.T."/>
            <person name="Winkler M.E."/>
        </authorList>
    </citation>
    <scope>NUCLEOTIDE SEQUENCE</scope>
</reference>
<dbReference type="EMBL" id="UINC01208445">
    <property type="protein sequence ID" value="SVE30986.1"/>
    <property type="molecule type" value="Genomic_DNA"/>
</dbReference>
<sequence>MTCSNAIAIIVMGLLFIRCDTINTQVMVESGQKLEWNY</sequence>
<gene>
    <name evidence="1" type="ORF">METZ01_LOCUS483840</name>
</gene>
<protein>
    <submittedName>
        <fullName evidence="1">Uncharacterized protein</fullName>
    </submittedName>
</protein>
<evidence type="ECO:0000313" key="1">
    <source>
        <dbReference type="EMBL" id="SVE30986.1"/>
    </source>
</evidence>
<dbReference type="AlphaFoldDB" id="A0A383CF06"/>
<organism evidence="1">
    <name type="scientific">marine metagenome</name>
    <dbReference type="NCBI Taxonomy" id="408172"/>
    <lineage>
        <taxon>unclassified sequences</taxon>
        <taxon>metagenomes</taxon>
        <taxon>ecological metagenomes</taxon>
    </lineage>
</organism>
<name>A0A383CF06_9ZZZZ</name>
<proteinExistence type="predicted"/>